<feature type="non-terminal residue" evidence="2">
    <location>
        <position position="516"/>
    </location>
</feature>
<proteinExistence type="predicted"/>
<keyword evidence="3" id="KW-1185">Reference proteome</keyword>
<feature type="compositionally biased region" description="Basic and acidic residues" evidence="1">
    <location>
        <begin position="10"/>
        <end position="20"/>
    </location>
</feature>
<protein>
    <submittedName>
        <fullName evidence="2">Uncharacterized protein</fullName>
    </submittedName>
</protein>
<gene>
    <name evidence="2" type="ORF">PPACK8108_LOCUS18596</name>
</gene>
<evidence type="ECO:0000256" key="1">
    <source>
        <dbReference type="SAM" id="MobiDB-lite"/>
    </source>
</evidence>
<evidence type="ECO:0000313" key="2">
    <source>
        <dbReference type="EMBL" id="CAH7684450.1"/>
    </source>
</evidence>
<dbReference type="EMBL" id="CALTRL010005392">
    <property type="protein sequence ID" value="CAH7684450.1"/>
    <property type="molecule type" value="Genomic_DNA"/>
</dbReference>
<reference evidence="2" key="1">
    <citation type="submission" date="2022-06" db="EMBL/GenBank/DDBJ databases">
        <authorList>
            <consortium name="SYNGENTA / RWTH Aachen University"/>
        </authorList>
    </citation>
    <scope>NUCLEOTIDE SEQUENCE</scope>
</reference>
<feature type="region of interest" description="Disordered" evidence="1">
    <location>
        <begin position="1"/>
        <end position="52"/>
    </location>
</feature>
<name>A0AAV0BEN8_PHAPC</name>
<dbReference type="Proteomes" id="UP001153365">
    <property type="component" value="Unassembled WGS sequence"/>
</dbReference>
<comment type="caution">
    <text evidence="2">The sequence shown here is derived from an EMBL/GenBank/DDBJ whole genome shotgun (WGS) entry which is preliminary data.</text>
</comment>
<accession>A0AAV0BEN8</accession>
<evidence type="ECO:0000313" key="3">
    <source>
        <dbReference type="Proteomes" id="UP001153365"/>
    </source>
</evidence>
<feature type="compositionally biased region" description="Polar residues" evidence="1">
    <location>
        <begin position="32"/>
        <end position="52"/>
    </location>
</feature>
<sequence length="516" mass="57014">MGRIKKMKIMKKESNLKHEDEISDGSDSEGDQTSTGNIQNSNQINSPDINNENLEISNQDTFIKSRIKVITKKVFLENVALVNQQLSNVIDNPNIPTYIHGKVKKVIESLLADEQKVTSGEPLPLTSNIKIETPGLVNKRKLTKDNNKVKKRILVDGKGLQQNSHNVSSESSQLMVQPLIPASVNKEVLAATVNSLNTSITPFTSQTTLFPPSCLFLKHGDHLCSILADGHLTLQTWKRAMDLIVGLIFMRKTHSTADKLATHLPSGIQFKSDGGVTITQWLNSLEETSLNLFLAKVNEPFFSEDIINTEVLYNSQTSIGHLPKHVQEIVQILQPLSNPSHFRRTLWANLLFESINLVSREVTPPATFNPQNATDSNPLAVETALAGFLGSCFSFNKKKAAVLSIEGNPESSMNSCSRNFKNLDDFVDRIIHLLLALNMVRAHAKCGEISAENGEVVDKSCSNGCSSINSLQDVHKKIGVERPLYCLLMAFCCSGVRGLMLCSENWRLCGARQSLQ</sequence>
<dbReference type="AlphaFoldDB" id="A0AAV0BEN8"/>
<feature type="compositionally biased region" description="Acidic residues" evidence="1">
    <location>
        <begin position="21"/>
        <end position="30"/>
    </location>
</feature>
<organism evidence="2 3">
    <name type="scientific">Phakopsora pachyrhizi</name>
    <name type="common">Asian soybean rust disease fungus</name>
    <dbReference type="NCBI Taxonomy" id="170000"/>
    <lineage>
        <taxon>Eukaryota</taxon>
        <taxon>Fungi</taxon>
        <taxon>Dikarya</taxon>
        <taxon>Basidiomycota</taxon>
        <taxon>Pucciniomycotina</taxon>
        <taxon>Pucciniomycetes</taxon>
        <taxon>Pucciniales</taxon>
        <taxon>Phakopsoraceae</taxon>
        <taxon>Phakopsora</taxon>
    </lineage>
</organism>